<comment type="caution">
    <text evidence="2">The sequence shown here is derived from an EMBL/GenBank/DDBJ whole genome shotgun (WGS) entry which is preliminary data.</text>
</comment>
<dbReference type="RefSeq" id="WP_154779445.1">
    <property type="nucleotide sequence ID" value="NZ_WMBC01000001.1"/>
</dbReference>
<feature type="compositionally biased region" description="Acidic residues" evidence="1">
    <location>
        <begin position="421"/>
        <end position="438"/>
    </location>
</feature>
<evidence type="ECO:0000313" key="2">
    <source>
        <dbReference type="EMBL" id="MTD59753.1"/>
    </source>
</evidence>
<proteinExistence type="predicted"/>
<accession>A0A844GCV1</accession>
<feature type="region of interest" description="Disordered" evidence="1">
    <location>
        <begin position="412"/>
        <end position="438"/>
    </location>
</feature>
<dbReference type="Proteomes" id="UP000437824">
    <property type="component" value="Unassembled WGS sequence"/>
</dbReference>
<evidence type="ECO:0000256" key="1">
    <source>
        <dbReference type="SAM" id="MobiDB-lite"/>
    </source>
</evidence>
<reference evidence="2 3" key="1">
    <citation type="submission" date="2019-11" db="EMBL/GenBank/DDBJ databases">
        <title>Draft genome sequence of Blautia luti DSM 14534T, isolated from human stool.</title>
        <authorList>
            <person name="Ortiz R."/>
            <person name="Melis-Arcos F."/>
            <person name="Covarrubias P."/>
            <person name="Cardenas J.P."/>
            <person name="Perez-Donoso J."/>
            <person name="Almonacid D."/>
        </authorList>
    </citation>
    <scope>NUCLEOTIDE SEQUENCE [LARGE SCALE GENOMIC DNA]</scope>
    <source>
        <strain evidence="2 3">DSM 14534</strain>
    </source>
</reference>
<evidence type="ECO:0000313" key="3">
    <source>
        <dbReference type="Proteomes" id="UP000437824"/>
    </source>
</evidence>
<dbReference type="AlphaFoldDB" id="A0A844GCV1"/>
<dbReference type="EMBL" id="WMBC01000001">
    <property type="protein sequence ID" value="MTD59753.1"/>
    <property type="molecule type" value="Genomic_DNA"/>
</dbReference>
<protein>
    <submittedName>
        <fullName evidence="2">Uncharacterized protein</fullName>
    </submittedName>
</protein>
<organism evidence="2 3">
    <name type="scientific">Blautia luti DSM 14534 = JCM 17040</name>
    <dbReference type="NCBI Taxonomy" id="649762"/>
    <lineage>
        <taxon>Bacteria</taxon>
        <taxon>Bacillati</taxon>
        <taxon>Bacillota</taxon>
        <taxon>Clostridia</taxon>
        <taxon>Lachnospirales</taxon>
        <taxon>Lachnospiraceae</taxon>
        <taxon>Blautia</taxon>
    </lineage>
</organism>
<gene>
    <name evidence="2" type="ORF">GKZ57_00295</name>
</gene>
<name>A0A844GCV1_9FIRM</name>
<sequence length="545" mass="62193">MKVDRKKFLIGTGVVILAVAAFGIANPNNGTHSQNARAKELAKELDETVTEDSIQGTYVTDDGKIFAIDINDTDILDVNLLLPKGIRGTTDGTCSVVFPDQGWLEEYAYIDLAENSICLLDDKETKYTYEMNKKNLTLTNPENKKFECRKISDEYNADKVIDSSLLKPEDIAGVYKDGDLAIEIDKNNKESLDVYWLEFKDSEYEITAMATKVPLETIIEKGAIALVGEDAYDARCAYFITRRRMAFESYKAGLKVADLTEDDYDISKKKEQVLKNHQDIDYDYTSISKKIDIVNDGTDIYAFNPYWSKTNKQFSYFESAYLDLEYQNGGTVQISLNGKKYTSFKATEYEPGTDIFSVIYTCENGNRFHYYPQYEEDQLTYGEVSYLPEIQFYENIYDESGQDCGGKFVCQNNEGKKTNEESEDSYTESGEESGQENMDLVEDEDTSIESDSDVWFITYNSFYRTRDIGGIEINVMNDAVMFVQCTGSDGNVAEWEMNLKPAEMGDDGEYIYYYGKGIKMSYYPSDHHIHVDAEDNYFGDYYPNE</sequence>